<protein>
    <submittedName>
        <fullName evidence="1">Uncharacterized protein</fullName>
    </submittedName>
</protein>
<name>A0ABQ9H1H6_9NEOP</name>
<gene>
    <name evidence="1" type="ORF">PR048_022627</name>
</gene>
<sequence length="59" mass="6914">MECNTPYDKAIILSSSEIKLRVEFSQSQWELMMNVINIMNIFDHATHLQLVHPTLLLQK</sequence>
<dbReference type="Proteomes" id="UP001159363">
    <property type="component" value="Chromosome 7"/>
</dbReference>
<evidence type="ECO:0000313" key="1">
    <source>
        <dbReference type="EMBL" id="KAJ8878160.1"/>
    </source>
</evidence>
<keyword evidence="2" id="KW-1185">Reference proteome</keyword>
<dbReference type="EMBL" id="JARBHB010000008">
    <property type="protein sequence ID" value="KAJ8878160.1"/>
    <property type="molecule type" value="Genomic_DNA"/>
</dbReference>
<organism evidence="1 2">
    <name type="scientific">Dryococelus australis</name>
    <dbReference type="NCBI Taxonomy" id="614101"/>
    <lineage>
        <taxon>Eukaryota</taxon>
        <taxon>Metazoa</taxon>
        <taxon>Ecdysozoa</taxon>
        <taxon>Arthropoda</taxon>
        <taxon>Hexapoda</taxon>
        <taxon>Insecta</taxon>
        <taxon>Pterygota</taxon>
        <taxon>Neoptera</taxon>
        <taxon>Polyneoptera</taxon>
        <taxon>Phasmatodea</taxon>
        <taxon>Verophasmatodea</taxon>
        <taxon>Anareolatae</taxon>
        <taxon>Phasmatidae</taxon>
        <taxon>Eurycanthinae</taxon>
        <taxon>Dryococelus</taxon>
    </lineage>
</organism>
<proteinExistence type="predicted"/>
<reference evidence="1 2" key="1">
    <citation type="submission" date="2023-02" db="EMBL/GenBank/DDBJ databases">
        <title>LHISI_Scaffold_Assembly.</title>
        <authorList>
            <person name="Stuart O.P."/>
            <person name="Cleave R."/>
            <person name="Magrath M.J.L."/>
            <person name="Mikheyev A.S."/>
        </authorList>
    </citation>
    <scope>NUCLEOTIDE SEQUENCE [LARGE SCALE GENOMIC DNA]</scope>
    <source>
        <strain evidence="1">Daus_M_001</strain>
        <tissue evidence="1">Leg muscle</tissue>
    </source>
</reference>
<accession>A0ABQ9H1H6</accession>
<comment type="caution">
    <text evidence="1">The sequence shown here is derived from an EMBL/GenBank/DDBJ whole genome shotgun (WGS) entry which is preliminary data.</text>
</comment>
<evidence type="ECO:0000313" key="2">
    <source>
        <dbReference type="Proteomes" id="UP001159363"/>
    </source>
</evidence>